<evidence type="ECO:0000256" key="1">
    <source>
        <dbReference type="SAM" id="MobiDB-lite"/>
    </source>
</evidence>
<protein>
    <submittedName>
        <fullName evidence="2">Uncharacterized protein</fullName>
    </submittedName>
</protein>
<feature type="region of interest" description="Disordered" evidence="1">
    <location>
        <begin position="334"/>
        <end position="365"/>
    </location>
</feature>
<sequence>MRLTHISFINHDTMRVAGLRARGVDISTGPPSDLKAAFTNNAKWIWTKEEDMSSVTQGQRIFRTLVVAAAEILITADDYFTLYLNGDWAISTVYDPRLYKQATWYHANFHTTSPSILLRISAFNVGTPLANNTAGILAAIKATYTDQSSQIFTSDFSWFASKTVSDGWESSPEEPSWSRVYTQGSCADSVWGPDLFYSNPSIELNPPNGGIFSSFSSLQTKLSSTNSVPSATITSSAGSSSTSHLFASSTAPSSQHCSNQRLKTSAIAGLYLRRRALRDKAVRKESAARSFVSTEVMSGNTEQGVTSFTSHQLRATVKPRIPEFVVLSTSSDDEDIIFPGSAHNPTSPARRAEPAPSNCGPPQYE</sequence>
<dbReference type="Proteomes" id="UP000308652">
    <property type="component" value="Unassembled WGS sequence"/>
</dbReference>
<keyword evidence="3" id="KW-1185">Reference proteome</keyword>
<proteinExistence type="predicted"/>
<organism evidence="2 3">
    <name type="scientific">Crucibulum laeve</name>
    <dbReference type="NCBI Taxonomy" id="68775"/>
    <lineage>
        <taxon>Eukaryota</taxon>
        <taxon>Fungi</taxon>
        <taxon>Dikarya</taxon>
        <taxon>Basidiomycota</taxon>
        <taxon>Agaricomycotina</taxon>
        <taxon>Agaricomycetes</taxon>
        <taxon>Agaricomycetidae</taxon>
        <taxon>Agaricales</taxon>
        <taxon>Agaricineae</taxon>
        <taxon>Nidulariaceae</taxon>
        <taxon>Crucibulum</taxon>
    </lineage>
</organism>
<evidence type="ECO:0000313" key="2">
    <source>
        <dbReference type="EMBL" id="TFK33641.1"/>
    </source>
</evidence>
<reference evidence="2 3" key="1">
    <citation type="journal article" date="2019" name="Nat. Ecol. Evol.">
        <title>Megaphylogeny resolves global patterns of mushroom evolution.</title>
        <authorList>
            <person name="Varga T."/>
            <person name="Krizsan K."/>
            <person name="Foldi C."/>
            <person name="Dima B."/>
            <person name="Sanchez-Garcia M."/>
            <person name="Sanchez-Ramirez S."/>
            <person name="Szollosi G.J."/>
            <person name="Szarkandi J.G."/>
            <person name="Papp V."/>
            <person name="Albert L."/>
            <person name="Andreopoulos W."/>
            <person name="Angelini C."/>
            <person name="Antonin V."/>
            <person name="Barry K.W."/>
            <person name="Bougher N.L."/>
            <person name="Buchanan P."/>
            <person name="Buyck B."/>
            <person name="Bense V."/>
            <person name="Catcheside P."/>
            <person name="Chovatia M."/>
            <person name="Cooper J."/>
            <person name="Damon W."/>
            <person name="Desjardin D."/>
            <person name="Finy P."/>
            <person name="Geml J."/>
            <person name="Haridas S."/>
            <person name="Hughes K."/>
            <person name="Justo A."/>
            <person name="Karasinski D."/>
            <person name="Kautmanova I."/>
            <person name="Kiss B."/>
            <person name="Kocsube S."/>
            <person name="Kotiranta H."/>
            <person name="LaButti K.M."/>
            <person name="Lechner B.E."/>
            <person name="Liimatainen K."/>
            <person name="Lipzen A."/>
            <person name="Lukacs Z."/>
            <person name="Mihaltcheva S."/>
            <person name="Morgado L.N."/>
            <person name="Niskanen T."/>
            <person name="Noordeloos M.E."/>
            <person name="Ohm R.A."/>
            <person name="Ortiz-Santana B."/>
            <person name="Ovrebo C."/>
            <person name="Racz N."/>
            <person name="Riley R."/>
            <person name="Savchenko A."/>
            <person name="Shiryaev A."/>
            <person name="Soop K."/>
            <person name="Spirin V."/>
            <person name="Szebenyi C."/>
            <person name="Tomsovsky M."/>
            <person name="Tulloss R.E."/>
            <person name="Uehling J."/>
            <person name="Grigoriev I.V."/>
            <person name="Vagvolgyi C."/>
            <person name="Papp T."/>
            <person name="Martin F.M."/>
            <person name="Miettinen O."/>
            <person name="Hibbett D.S."/>
            <person name="Nagy L.G."/>
        </authorList>
    </citation>
    <scope>NUCLEOTIDE SEQUENCE [LARGE SCALE GENOMIC DNA]</scope>
    <source>
        <strain evidence="2 3">CBS 166.37</strain>
    </source>
</reference>
<gene>
    <name evidence="2" type="ORF">BDQ12DRAFT_670072</name>
</gene>
<dbReference type="AlphaFoldDB" id="A0A5C3LXZ9"/>
<evidence type="ECO:0000313" key="3">
    <source>
        <dbReference type="Proteomes" id="UP000308652"/>
    </source>
</evidence>
<dbReference type="EMBL" id="ML213644">
    <property type="protein sequence ID" value="TFK33641.1"/>
    <property type="molecule type" value="Genomic_DNA"/>
</dbReference>
<dbReference type="Gene3D" id="2.60.120.260">
    <property type="entry name" value="Galactose-binding domain-like"/>
    <property type="match status" value="1"/>
</dbReference>
<dbReference type="OrthoDB" id="10036721at2759"/>
<name>A0A5C3LXZ9_9AGAR</name>
<accession>A0A5C3LXZ9</accession>